<evidence type="ECO:0000313" key="4">
    <source>
        <dbReference type="Proteomes" id="UP001551675"/>
    </source>
</evidence>
<feature type="domain" description="UspA" evidence="2">
    <location>
        <begin position="150"/>
        <end position="285"/>
    </location>
</feature>
<feature type="domain" description="UspA" evidence="2">
    <location>
        <begin position="1"/>
        <end position="140"/>
    </location>
</feature>
<keyword evidence="4" id="KW-1185">Reference proteome</keyword>
<name>A0ABV3GRM1_MICGL</name>
<sequence length="286" mass="30461">MRDPIVVGVDGSAASLHAAEWAGNEAVLRGTPVRVVHVTLQWSYHVPLAPQPGRWGPEESEAAEELLQRAANRVRAGHPDVQVATEIVNGGPGETLVAASEAAELLVVGNRGRGGFTELLLGSVSRYVASRASCPVVVVREPHAHRRGEIVVGVTGRPDQDAVLEFAFREAELRGAVLRLLHAWTHPTSTGPGDMLPVVYDVEAVGQEEETLLGEAVAGWRETRPDVRLVSQVVRAHPAKALIEASAEHDLTIVGAQGEGRSLLGLGFIAHAVVHHARGPVVVVRR</sequence>
<comment type="caution">
    <text evidence="3">The sequence shown here is derived from an EMBL/GenBank/DDBJ whole genome shotgun (WGS) entry which is preliminary data.</text>
</comment>
<dbReference type="PRINTS" id="PR01438">
    <property type="entry name" value="UNVRSLSTRESS"/>
</dbReference>
<evidence type="ECO:0000313" key="3">
    <source>
        <dbReference type="EMBL" id="MEV0974293.1"/>
    </source>
</evidence>
<evidence type="ECO:0000259" key="2">
    <source>
        <dbReference type="Pfam" id="PF00582"/>
    </source>
</evidence>
<comment type="similarity">
    <text evidence="1">Belongs to the universal stress protein A family.</text>
</comment>
<dbReference type="SUPFAM" id="SSF52402">
    <property type="entry name" value="Adenine nucleotide alpha hydrolases-like"/>
    <property type="match status" value="2"/>
</dbReference>
<accession>A0ABV3GRM1</accession>
<dbReference type="Gene3D" id="3.40.50.620">
    <property type="entry name" value="HUPs"/>
    <property type="match status" value="2"/>
</dbReference>
<evidence type="ECO:0000256" key="1">
    <source>
        <dbReference type="ARBA" id="ARBA00008791"/>
    </source>
</evidence>
<dbReference type="InterPro" id="IPR014729">
    <property type="entry name" value="Rossmann-like_a/b/a_fold"/>
</dbReference>
<dbReference type="RefSeq" id="WP_061259994.1">
    <property type="nucleotide sequence ID" value="NZ_JBFALK010000029.1"/>
</dbReference>
<dbReference type="Pfam" id="PF00582">
    <property type="entry name" value="Usp"/>
    <property type="match status" value="2"/>
</dbReference>
<dbReference type="InterPro" id="IPR006016">
    <property type="entry name" value="UspA"/>
</dbReference>
<organism evidence="3 4">
    <name type="scientific">Microtetraspora glauca</name>
    <dbReference type="NCBI Taxonomy" id="1996"/>
    <lineage>
        <taxon>Bacteria</taxon>
        <taxon>Bacillati</taxon>
        <taxon>Actinomycetota</taxon>
        <taxon>Actinomycetes</taxon>
        <taxon>Streptosporangiales</taxon>
        <taxon>Streptosporangiaceae</taxon>
        <taxon>Microtetraspora</taxon>
    </lineage>
</organism>
<dbReference type="PANTHER" id="PTHR46268:SF6">
    <property type="entry name" value="UNIVERSAL STRESS PROTEIN UP12"/>
    <property type="match status" value="1"/>
</dbReference>
<dbReference type="PANTHER" id="PTHR46268">
    <property type="entry name" value="STRESS RESPONSE PROTEIN NHAX"/>
    <property type="match status" value="1"/>
</dbReference>
<gene>
    <name evidence="3" type="ORF">AB0I59_37340</name>
</gene>
<reference evidence="3 4" key="1">
    <citation type="submission" date="2024-06" db="EMBL/GenBank/DDBJ databases">
        <title>The Natural Products Discovery Center: Release of the First 8490 Sequenced Strains for Exploring Actinobacteria Biosynthetic Diversity.</title>
        <authorList>
            <person name="Kalkreuter E."/>
            <person name="Kautsar S.A."/>
            <person name="Yang D."/>
            <person name="Bader C.D."/>
            <person name="Teijaro C.N."/>
            <person name="Fluegel L."/>
            <person name="Davis C.M."/>
            <person name="Simpson J.R."/>
            <person name="Lauterbach L."/>
            <person name="Steele A.D."/>
            <person name="Gui C."/>
            <person name="Meng S."/>
            <person name="Li G."/>
            <person name="Viehrig K."/>
            <person name="Ye F."/>
            <person name="Su P."/>
            <person name="Kiefer A.F."/>
            <person name="Nichols A."/>
            <person name="Cepeda A.J."/>
            <person name="Yan W."/>
            <person name="Fan B."/>
            <person name="Jiang Y."/>
            <person name="Adhikari A."/>
            <person name="Zheng C.-J."/>
            <person name="Schuster L."/>
            <person name="Cowan T.M."/>
            <person name="Smanski M.J."/>
            <person name="Chevrette M.G."/>
            <person name="De Carvalho L.P.S."/>
            <person name="Shen B."/>
        </authorList>
    </citation>
    <scope>NUCLEOTIDE SEQUENCE [LARGE SCALE GENOMIC DNA]</scope>
    <source>
        <strain evidence="3 4">NPDC050100</strain>
    </source>
</reference>
<dbReference type="InterPro" id="IPR006015">
    <property type="entry name" value="Universal_stress_UspA"/>
</dbReference>
<proteinExistence type="inferred from homology"/>
<dbReference type="Proteomes" id="UP001551675">
    <property type="component" value="Unassembled WGS sequence"/>
</dbReference>
<protein>
    <submittedName>
        <fullName evidence="3">Universal stress protein</fullName>
    </submittedName>
</protein>
<dbReference type="EMBL" id="JBFALK010000029">
    <property type="protein sequence ID" value="MEV0974293.1"/>
    <property type="molecule type" value="Genomic_DNA"/>
</dbReference>